<protein>
    <submittedName>
        <fullName evidence="11">Potassium channel family protein</fullName>
    </submittedName>
</protein>
<dbReference type="PANTHER" id="PTHR11537:SF254">
    <property type="entry name" value="POTASSIUM VOLTAGE-GATED CHANNEL PROTEIN SHAB"/>
    <property type="match status" value="1"/>
</dbReference>
<evidence type="ECO:0000259" key="10">
    <source>
        <dbReference type="Pfam" id="PF07885"/>
    </source>
</evidence>
<dbReference type="InterPro" id="IPR013099">
    <property type="entry name" value="K_chnl_dom"/>
</dbReference>
<accession>A0ABY9HA83</accession>
<dbReference type="InterPro" id="IPR028325">
    <property type="entry name" value="VG_K_chnl"/>
</dbReference>
<dbReference type="Gene3D" id="1.10.287.70">
    <property type="match status" value="1"/>
</dbReference>
<evidence type="ECO:0000313" key="11">
    <source>
        <dbReference type="EMBL" id="WLP85505.1"/>
    </source>
</evidence>
<feature type="transmembrane region" description="Helical" evidence="9">
    <location>
        <begin position="194"/>
        <end position="214"/>
    </location>
</feature>
<feature type="transmembrane region" description="Helical" evidence="9">
    <location>
        <begin position="113"/>
        <end position="139"/>
    </location>
</feature>
<feature type="region of interest" description="Disordered" evidence="8">
    <location>
        <begin position="401"/>
        <end position="423"/>
    </location>
</feature>
<evidence type="ECO:0000256" key="7">
    <source>
        <dbReference type="ARBA" id="ARBA00023303"/>
    </source>
</evidence>
<feature type="transmembrane region" description="Helical" evidence="9">
    <location>
        <begin position="74"/>
        <end position="92"/>
    </location>
</feature>
<evidence type="ECO:0000256" key="6">
    <source>
        <dbReference type="ARBA" id="ARBA00023136"/>
    </source>
</evidence>
<keyword evidence="4 9" id="KW-1133">Transmembrane helix</keyword>
<evidence type="ECO:0000256" key="1">
    <source>
        <dbReference type="ARBA" id="ARBA00004141"/>
    </source>
</evidence>
<evidence type="ECO:0000256" key="3">
    <source>
        <dbReference type="ARBA" id="ARBA00022692"/>
    </source>
</evidence>
<reference evidence="11" key="1">
    <citation type="submission" date="2023-08" db="EMBL/GenBank/DDBJ databases">
        <title>Complete genome sequence of Mycoplasma seminis 2200.</title>
        <authorList>
            <person name="Spergser J."/>
        </authorList>
    </citation>
    <scope>NUCLEOTIDE SEQUENCE [LARGE SCALE GENOMIC DNA]</scope>
    <source>
        <strain evidence="11">2200</strain>
    </source>
</reference>
<evidence type="ECO:0000256" key="8">
    <source>
        <dbReference type="SAM" id="MobiDB-lite"/>
    </source>
</evidence>
<dbReference type="PANTHER" id="PTHR11537">
    <property type="entry name" value="VOLTAGE-GATED POTASSIUM CHANNEL"/>
    <property type="match status" value="1"/>
</dbReference>
<keyword evidence="5" id="KW-0406">Ion transport</keyword>
<organism evidence="11 12">
    <name type="scientific">Mycoplasma seminis</name>
    <dbReference type="NCBI Taxonomy" id="512749"/>
    <lineage>
        <taxon>Bacteria</taxon>
        <taxon>Bacillati</taxon>
        <taxon>Mycoplasmatota</taxon>
        <taxon>Mollicutes</taxon>
        <taxon>Mycoplasmataceae</taxon>
        <taxon>Mycoplasma</taxon>
    </lineage>
</organism>
<sequence length="423" mass="48445">MKVKFMSKATESKWLKIISLIAWSNPLIPEGLSKEKHKIKLFTYIYAILISFSCFVSFLTLIEIPEESTHSWNKFLVVVQIMTFFVFIIDYFTHMFTYKIHYPELKLPMWRACIKFVFSFTGIVILLCMLASFNAIAYLMPESQANQFDQSAAAKFFDAIKSLTIFKIVRFFLILTLFAPFQIISEVFVQQRRVLTYVFILIIILIVLFALIIWNSESVFLRQNQIQFIQEQIQTNGEQYHTLLSTENGFTKQLLVWGYDPKGTVEHNASVIYNYLTNQNFSLNIATNKLGPNLASDVVSFVSAFNALGNGYPVSVWHAIYFTTITLTTIGYGDYVPHSPMSKGIVTFISLVSIAIIAIPSGLIAGSFLNEMQKHFKNNSHNKIKETADEIKSELKDVIINPSRLEKNKSNSKTDNNKPQKKE</sequence>
<keyword evidence="6 9" id="KW-0472">Membrane</keyword>
<dbReference type="Pfam" id="PF07885">
    <property type="entry name" value="Ion_trans_2"/>
    <property type="match status" value="1"/>
</dbReference>
<feature type="transmembrane region" description="Helical" evidence="9">
    <location>
        <begin position="345"/>
        <end position="369"/>
    </location>
</feature>
<proteinExistence type="predicted"/>
<evidence type="ECO:0000256" key="5">
    <source>
        <dbReference type="ARBA" id="ARBA00023065"/>
    </source>
</evidence>
<evidence type="ECO:0000313" key="12">
    <source>
        <dbReference type="Proteomes" id="UP001237011"/>
    </source>
</evidence>
<feature type="domain" description="Potassium channel" evidence="10">
    <location>
        <begin position="307"/>
        <end position="361"/>
    </location>
</feature>
<name>A0ABY9HA83_9MOLU</name>
<keyword evidence="3 9" id="KW-0812">Transmembrane</keyword>
<feature type="transmembrane region" description="Helical" evidence="9">
    <location>
        <begin position="41"/>
        <end position="62"/>
    </location>
</feature>
<gene>
    <name evidence="11" type="ORF">Q8852_04270</name>
</gene>
<evidence type="ECO:0000256" key="4">
    <source>
        <dbReference type="ARBA" id="ARBA00022989"/>
    </source>
</evidence>
<evidence type="ECO:0000256" key="2">
    <source>
        <dbReference type="ARBA" id="ARBA00022448"/>
    </source>
</evidence>
<dbReference type="GO" id="GO:0034220">
    <property type="term" value="P:monoatomic ion transmembrane transport"/>
    <property type="evidence" value="ECO:0007669"/>
    <property type="project" value="UniProtKB-KW"/>
</dbReference>
<keyword evidence="7 11" id="KW-0407">Ion channel</keyword>
<feature type="transmembrane region" description="Helical" evidence="9">
    <location>
        <begin position="159"/>
        <end position="182"/>
    </location>
</feature>
<evidence type="ECO:0000256" key="9">
    <source>
        <dbReference type="SAM" id="Phobius"/>
    </source>
</evidence>
<dbReference type="SUPFAM" id="SSF81324">
    <property type="entry name" value="Voltage-gated potassium channels"/>
    <property type="match status" value="1"/>
</dbReference>
<dbReference type="Proteomes" id="UP001237011">
    <property type="component" value="Chromosome"/>
</dbReference>
<keyword evidence="12" id="KW-1185">Reference proteome</keyword>
<keyword evidence="2" id="KW-0813">Transport</keyword>
<comment type="subcellular location">
    <subcellularLocation>
        <location evidence="1">Membrane</location>
        <topology evidence="1">Multi-pass membrane protein</topology>
    </subcellularLocation>
</comment>
<dbReference type="EMBL" id="CP132191">
    <property type="protein sequence ID" value="WLP85505.1"/>
    <property type="molecule type" value="Genomic_DNA"/>
</dbReference>
<dbReference type="RefSeq" id="WP_305937937.1">
    <property type="nucleotide sequence ID" value="NZ_CP132191.1"/>
</dbReference>